<comment type="similarity">
    <text evidence="2 10">Belongs to the cation transport ATPase (P-type) (TC 3.A.3) family. Type IB subfamily.</text>
</comment>
<dbReference type="EMBL" id="AZFE01000031">
    <property type="protein sequence ID" value="KRL55666.1"/>
    <property type="molecule type" value="Genomic_DNA"/>
</dbReference>
<gene>
    <name evidence="12" type="ORF">FC70_GL001269</name>
</gene>
<dbReference type="GO" id="GO:0008551">
    <property type="term" value="F:P-type cadmium transporter activity"/>
    <property type="evidence" value="ECO:0007669"/>
    <property type="project" value="UniProtKB-EC"/>
</dbReference>
<evidence type="ECO:0000313" key="13">
    <source>
        <dbReference type="Proteomes" id="UP000051697"/>
    </source>
</evidence>
<keyword evidence="7 10" id="KW-0472">Membrane</keyword>
<keyword evidence="10" id="KW-0067">ATP-binding</keyword>
<evidence type="ECO:0000313" key="12">
    <source>
        <dbReference type="EMBL" id="KRL55666.1"/>
    </source>
</evidence>
<dbReference type="PANTHER" id="PTHR48085:SF5">
    <property type="entry name" value="CADMIUM_ZINC-TRANSPORTING ATPASE HMA4-RELATED"/>
    <property type="match status" value="1"/>
</dbReference>
<dbReference type="InterPro" id="IPR018303">
    <property type="entry name" value="ATPase_P-typ_P_site"/>
</dbReference>
<keyword evidence="13" id="KW-1185">Reference proteome</keyword>
<feature type="transmembrane region" description="Helical" evidence="10">
    <location>
        <begin position="65"/>
        <end position="91"/>
    </location>
</feature>
<dbReference type="Pfam" id="PF00702">
    <property type="entry name" value="Hydrolase"/>
    <property type="match status" value="1"/>
</dbReference>
<evidence type="ECO:0000256" key="7">
    <source>
        <dbReference type="ARBA" id="ARBA00023136"/>
    </source>
</evidence>
<comment type="catalytic activity">
    <reaction evidence="9">
        <text>Cd(2+)(in) + ATP + H2O = Cd(2+)(out) + ADP + phosphate + H(+)</text>
        <dbReference type="Rhea" id="RHEA:12132"/>
        <dbReference type="ChEBI" id="CHEBI:15377"/>
        <dbReference type="ChEBI" id="CHEBI:15378"/>
        <dbReference type="ChEBI" id="CHEBI:30616"/>
        <dbReference type="ChEBI" id="CHEBI:43474"/>
        <dbReference type="ChEBI" id="CHEBI:48775"/>
        <dbReference type="ChEBI" id="CHEBI:456216"/>
        <dbReference type="EC" id="7.2.2.21"/>
    </reaction>
</comment>
<protein>
    <recommendedName>
        <fullName evidence="8">Cd(2+)-exporting ATPase</fullName>
        <ecNumber evidence="8">7.2.2.21</ecNumber>
    </recommendedName>
</protein>
<feature type="transmembrane region" description="Helical" evidence="10">
    <location>
        <begin position="33"/>
        <end position="53"/>
    </location>
</feature>
<sequence>MKKLIQYRRLVAVGLVGLMALILEFGLRLPSVAQIIVTLLGSVITILMVVDMIKVIRSGNFGVDLLAITAIVATLAIGEYWAALIVLLMLVGGDALEDYAASKANADLRALLEKAPRKAHLINQNQELTDVEMDAVKIGDYVLVKPGEVVPIDGHVVAGSSLVDEASITGESKPIEKLIDDEILSGVVNGESALTIVADKIAAESQYQGIIKLVKQAESHPAHFVRMADQYAIPFTILAYLIAGIAWYLSGDPVRFAEVLVVASPCPLILAAPIALVAGMSKASVSGVIVKSGTTLEKLAKLKTIAFDKTGTITQGNLQIKAVLPINGVDEKKLLFLTAAVEQHSNHILAQSVVEAVTDELPMVTEMKEIPGKGIQGVVNGQLVQAGNSKLVANQQVAQVHDTAIYVAADGQYLGCITFADEVRPEAATTMTKLKNIGVKNLVMISGDRQTIAEKIAKMVGIDQVFAERLPSEKIAVLNEIPTTQHPLAMVGDGVNDAPSLVIADVGIAMGKGGATAASESADAVILNDDLSKIPEVIQISKYTMKIARQAVLIGILICTILMLIASFGVIPVIFGALLQELVDTVTILYALRAKGN</sequence>
<dbReference type="GO" id="GO:0005524">
    <property type="term" value="F:ATP binding"/>
    <property type="evidence" value="ECO:0007669"/>
    <property type="project" value="UniProtKB-UniRule"/>
</dbReference>
<dbReference type="NCBIfam" id="TIGR01525">
    <property type="entry name" value="ATPase-IB_hvy"/>
    <property type="match status" value="1"/>
</dbReference>
<feature type="domain" description="P-type ATPase A" evidence="11">
    <location>
        <begin position="115"/>
        <end position="215"/>
    </location>
</feature>
<keyword evidence="10" id="KW-0547">Nucleotide-binding</keyword>
<evidence type="ECO:0000259" key="11">
    <source>
        <dbReference type="Pfam" id="PF00122"/>
    </source>
</evidence>
<dbReference type="SUPFAM" id="SSF81665">
    <property type="entry name" value="Calcium ATPase, transmembrane domain M"/>
    <property type="match status" value="1"/>
</dbReference>
<evidence type="ECO:0000256" key="5">
    <source>
        <dbReference type="ARBA" id="ARBA00022989"/>
    </source>
</evidence>
<keyword evidence="10" id="KW-0479">Metal-binding</keyword>
<dbReference type="SUPFAM" id="SSF81653">
    <property type="entry name" value="Calcium ATPase, transduction domain A"/>
    <property type="match status" value="1"/>
</dbReference>
<dbReference type="KEGG" id="lol:LACOL_0037"/>
<dbReference type="GO" id="GO:0046872">
    <property type="term" value="F:metal ion binding"/>
    <property type="evidence" value="ECO:0007669"/>
    <property type="project" value="UniProtKB-KW"/>
</dbReference>
<dbReference type="NCBIfam" id="TIGR01512">
    <property type="entry name" value="ATPase-IB2_Cd"/>
    <property type="match status" value="1"/>
</dbReference>
<evidence type="ECO:0000256" key="9">
    <source>
        <dbReference type="ARBA" id="ARBA00049338"/>
    </source>
</evidence>
<dbReference type="EC" id="7.2.2.21" evidence="8"/>
<dbReference type="PATRIC" id="fig|1423778.4.peg.1303"/>
<dbReference type="Gene3D" id="3.40.1110.10">
    <property type="entry name" value="Calcium-transporting ATPase, cytoplasmic domain N"/>
    <property type="match status" value="1"/>
</dbReference>
<dbReference type="PANTHER" id="PTHR48085">
    <property type="entry name" value="CADMIUM/ZINC-TRANSPORTING ATPASE HMA2-RELATED"/>
    <property type="match status" value="1"/>
</dbReference>
<dbReference type="InterPro" id="IPR059000">
    <property type="entry name" value="ATPase_P-type_domA"/>
</dbReference>
<comment type="subcellular location">
    <subcellularLocation>
        <location evidence="1">Cell membrane</location>
        <topology evidence="1">Multi-pass membrane protein</topology>
    </subcellularLocation>
</comment>
<dbReference type="InterPro" id="IPR008250">
    <property type="entry name" value="ATPase_P-typ_transduc_dom_A_sf"/>
</dbReference>
<keyword evidence="3" id="KW-0104">Cadmium</keyword>
<dbReference type="GO" id="GO:0005886">
    <property type="term" value="C:plasma membrane"/>
    <property type="evidence" value="ECO:0007669"/>
    <property type="project" value="UniProtKB-SubCell"/>
</dbReference>
<dbReference type="Pfam" id="PF00122">
    <property type="entry name" value="E1-E2_ATPase"/>
    <property type="match status" value="1"/>
</dbReference>
<feature type="transmembrane region" description="Helical" evidence="10">
    <location>
        <begin position="231"/>
        <end position="249"/>
    </location>
</feature>
<dbReference type="RefSeq" id="WP_057890196.1">
    <property type="nucleotide sequence ID" value="NZ_AZFE01000031.1"/>
</dbReference>
<dbReference type="NCBIfam" id="TIGR01494">
    <property type="entry name" value="ATPase_P-type"/>
    <property type="match status" value="1"/>
</dbReference>
<dbReference type="InterPro" id="IPR051014">
    <property type="entry name" value="Cation_Transport_ATPase_IB"/>
</dbReference>
<dbReference type="InterPro" id="IPR023299">
    <property type="entry name" value="ATPase_P-typ_cyto_dom_N"/>
</dbReference>
<dbReference type="SUPFAM" id="SSF56784">
    <property type="entry name" value="HAD-like"/>
    <property type="match status" value="1"/>
</dbReference>
<evidence type="ECO:0000256" key="4">
    <source>
        <dbReference type="ARBA" id="ARBA00022692"/>
    </source>
</evidence>
<evidence type="ECO:0000256" key="2">
    <source>
        <dbReference type="ARBA" id="ARBA00006024"/>
    </source>
</evidence>
<keyword evidence="6" id="KW-0813">Transport</keyword>
<proteinExistence type="inferred from homology"/>
<dbReference type="InterPro" id="IPR023298">
    <property type="entry name" value="ATPase_P-typ_TM_dom_sf"/>
</dbReference>
<dbReference type="PROSITE" id="PS00154">
    <property type="entry name" value="ATPASE_E1_E2"/>
    <property type="match status" value="1"/>
</dbReference>
<evidence type="ECO:0000256" key="10">
    <source>
        <dbReference type="RuleBase" id="RU362081"/>
    </source>
</evidence>
<dbReference type="Gene3D" id="2.70.150.10">
    <property type="entry name" value="Calcium-transporting ATPase, cytoplasmic transduction domain A"/>
    <property type="match status" value="1"/>
</dbReference>
<dbReference type="AlphaFoldDB" id="A0A0R1RNE7"/>
<keyword evidence="5 10" id="KW-1133">Transmembrane helix</keyword>
<dbReference type="Gene3D" id="3.40.50.1000">
    <property type="entry name" value="HAD superfamily/HAD-like"/>
    <property type="match status" value="1"/>
</dbReference>
<dbReference type="OrthoDB" id="9813266at2"/>
<dbReference type="InterPro" id="IPR001757">
    <property type="entry name" value="P_typ_ATPase"/>
</dbReference>
<comment type="caution">
    <text evidence="12">The sequence shown here is derived from an EMBL/GenBank/DDBJ whole genome shotgun (WGS) entry which is preliminary data.</text>
</comment>
<organism evidence="12 13">
    <name type="scientific">Paucilactobacillus oligofermentans DSM 15707 = LMG 22743</name>
    <dbReference type="NCBI Taxonomy" id="1423778"/>
    <lineage>
        <taxon>Bacteria</taxon>
        <taxon>Bacillati</taxon>
        <taxon>Bacillota</taxon>
        <taxon>Bacilli</taxon>
        <taxon>Lactobacillales</taxon>
        <taxon>Lactobacillaceae</taxon>
        <taxon>Paucilactobacillus</taxon>
    </lineage>
</organism>
<dbReference type="FunFam" id="2.70.150.10:FF:000002">
    <property type="entry name" value="Copper-transporting ATPase 1, putative"/>
    <property type="match status" value="1"/>
</dbReference>
<keyword evidence="4 10" id="KW-0812">Transmembrane</keyword>
<reference evidence="12 13" key="1">
    <citation type="journal article" date="2015" name="Genome Announc.">
        <title>Expanding the biotechnology potential of lactobacilli through comparative genomics of 213 strains and associated genera.</title>
        <authorList>
            <person name="Sun Z."/>
            <person name="Harris H.M."/>
            <person name="McCann A."/>
            <person name="Guo C."/>
            <person name="Argimon S."/>
            <person name="Zhang W."/>
            <person name="Yang X."/>
            <person name="Jeffery I.B."/>
            <person name="Cooney J.C."/>
            <person name="Kagawa T.F."/>
            <person name="Liu W."/>
            <person name="Song Y."/>
            <person name="Salvetti E."/>
            <person name="Wrobel A."/>
            <person name="Rasinkangas P."/>
            <person name="Parkhill J."/>
            <person name="Rea M.C."/>
            <person name="O'Sullivan O."/>
            <person name="Ritari J."/>
            <person name="Douillard F.P."/>
            <person name="Paul Ross R."/>
            <person name="Yang R."/>
            <person name="Briner A.E."/>
            <person name="Felis G.E."/>
            <person name="de Vos W.M."/>
            <person name="Barrangou R."/>
            <person name="Klaenhammer T.R."/>
            <person name="Caufield P.W."/>
            <person name="Cui Y."/>
            <person name="Zhang H."/>
            <person name="O'Toole P.W."/>
        </authorList>
    </citation>
    <scope>NUCLEOTIDE SEQUENCE [LARGE SCALE GENOMIC DNA]</scope>
    <source>
        <strain evidence="12 13">DSM 15707</strain>
    </source>
</reference>
<dbReference type="STRING" id="1423778.FC70_GL001269"/>
<dbReference type="InterPro" id="IPR027256">
    <property type="entry name" value="P-typ_ATPase_IB"/>
</dbReference>
<feature type="transmembrane region" description="Helical" evidence="10">
    <location>
        <begin position="551"/>
        <end position="575"/>
    </location>
</feature>
<dbReference type="GO" id="GO:0016887">
    <property type="term" value="F:ATP hydrolysis activity"/>
    <property type="evidence" value="ECO:0007669"/>
    <property type="project" value="InterPro"/>
</dbReference>
<keyword evidence="6" id="KW-0406">Ion transport</keyword>
<evidence type="ECO:0000256" key="8">
    <source>
        <dbReference type="ARBA" id="ARBA00039103"/>
    </source>
</evidence>
<dbReference type="CDD" id="cd07544">
    <property type="entry name" value="P-type_ATPase_HM"/>
    <property type="match status" value="1"/>
</dbReference>
<dbReference type="InterPro" id="IPR036412">
    <property type="entry name" value="HAD-like_sf"/>
</dbReference>
<dbReference type="PRINTS" id="PR00119">
    <property type="entry name" value="CATATPASE"/>
</dbReference>
<evidence type="ECO:0000256" key="6">
    <source>
        <dbReference type="ARBA" id="ARBA00023065"/>
    </source>
</evidence>
<keyword evidence="10" id="KW-1003">Cell membrane</keyword>
<dbReference type="Proteomes" id="UP000051697">
    <property type="component" value="Unassembled WGS sequence"/>
</dbReference>
<accession>A0A0R1RNE7</accession>
<evidence type="ECO:0000256" key="3">
    <source>
        <dbReference type="ARBA" id="ARBA00022539"/>
    </source>
</evidence>
<feature type="transmembrane region" description="Helical" evidence="10">
    <location>
        <begin position="7"/>
        <end position="27"/>
    </location>
</feature>
<name>A0A0R1RNE7_9LACO</name>
<dbReference type="InterPro" id="IPR023214">
    <property type="entry name" value="HAD_sf"/>
</dbReference>
<evidence type="ECO:0000256" key="1">
    <source>
        <dbReference type="ARBA" id="ARBA00004651"/>
    </source>
</evidence>